<keyword evidence="1" id="KW-0472">Membrane</keyword>
<organism evidence="2 3">
    <name type="scientific">Pleomassaria siparia CBS 279.74</name>
    <dbReference type="NCBI Taxonomy" id="1314801"/>
    <lineage>
        <taxon>Eukaryota</taxon>
        <taxon>Fungi</taxon>
        <taxon>Dikarya</taxon>
        <taxon>Ascomycota</taxon>
        <taxon>Pezizomycotina</taxon>
        <taxon>Dothideomycetes</taxon>
        <taxon>Pleosporomycetidae</taxon>
        <taxon>Pleosporales</taxon>
        <taxon>Pleomassariaceae</taxon>
        <taxon>Pleomassaria</taxon>
    </lineage>
</organism>
<sequence>MVPNCRATIQLHWSHASVEHPSPFLIGEKCVRGRHANKVIIGRVRYCTQCIRSTRYPVLSLSCQVCLLFLLLLLLLLLLPFRAPLPSSLDWACFKSHFTSTTDHDDP</sequence>
<dbReference type="Proteomes" id="UP000799428">
    <property type="component" value="Unassembled WGS sequence"/>
</dbReference>
<keyword evidence="1" id="KW-0812">Transmembrane</keyword>
<gene>
    <name evidence="2" type="ORF">K504DRAFT_301837</name>
</gene>
<reference evidence="2" key="1">
    <citation type="journal article" date="2020" name="Stud. Mycol.">
        <title>101 Dothideomycetes genomes: a test case for predicting lifestyles and emergence of pathogens.</title>
        <authorList>
            <person name="Haridas S."/>
            <person name="Albert R."/>
            <person name="Binder M."/>
            <person name="Bloem J."/>
            <person name="Labutti K."/>
            <person name="Salamov A."/>
            <person name="Andreopoulos B."/>
            <person name="Baker S."/>
            <person name="Barry K."/>
            <person name="Bills G."/>
            <person name="Bluhm B."/>
            <person name="Cannon C."/>
            <person name="Castanera R."/>
            <person name="Culley D."/>
            <person name="Daum C."/>
            <person name="Ezra D."/>
            <person name="Gonzalez J."/>
            <person name="Henrissat B."/>
            <person name="Kuo A."/>
            <person name="Liang C."/>
            <person name="Lipzen A."/>
            <person name="Lutzoni F."/>
            <person name="Magnuson J."/>
            <person name="Mondo S."/>
            <person name="Nolan M."/>
            <person name="Ohm R."/>
            <person name="Pangilinan J."/>
            <person name="Park H.-J."/>
            <person name="Ramirez L."/>
            <person name="Alfaro M."/>
            <person name="Sun H."/>
            <person name="Tritt A."/>
            <person name="Yoshinaga Y."/>
            <person name="Zwiers L.-H."/>
            <person name="Turgeon B."/>
            <person name="Goodwin S."/>
            <person name="Spatafora J."/>
            <person name="Crous P."/>
            <person name="Grigoriev I."/>
        </authorList>
    </citation>
    <scope>NUCLEOTIDE SEQUENCE</scope>
    <source>
        <strain evidence="2">CBS 279.74</strain>
    </source>
</reference>
<protein>
    <submittedName>
        <fullName evidence="2">Uncharacterized protein</fullName>
    </submittedName>
</protein>
<accession>A0A6G1K5Y8</accession>
<evidence type="ECO:0000313" key="3">
    <source>
        <dbReference type="Proteomes" id="UP000799428"/>
    </source>
</evidence>
<keyword evidence="3" id="KW-1185">Reference proteome</keyword>
<evidence type="ECO:0000256" key="1">
    <source>
        <dbReference type="SAM" id="Phobius"/>
    </source>
</evidence>
<evidence type="ECO:0000313" key="2">
    <source>
        <dbReference type="EMBL" id="KAF2708228.1"/>
    </source>
</evidence>
<feature type="transmembrane region" description="Helical" evidence="1">
    <location>
        <begin position="58"/>
        <end position="81"/>
    </location>
</feature>
<name>A0A6G1K5Y8_9PLEO</name>
<proteinExistence type="predicted"/>
<dbReference type="EMBL" id="MU005772">
    <property type="protein sequence ID" value="KAF2708228.1"/>
    <property type="molecule type" value="Genomic_DNA"/>
</dbReference>
<dbReference type="AlphaFoldDB" id="A0A6G1K5Y8"/>
<keyword evidence="1" id="KW-1133">Transmembrane helix</keyword>